<feature type="domain" description="AB hydrolase-1" evidence="1">
    <location>
        <begin position="83"/>
        <end position="205"/>
    </location>
</feature>
<dbReference type="InterPro" id="IPR052920">
    <property type="entry name" value="DNA-binding_regulatory"/>
</dbReference>
<dbReference type="RefSeq" id="WP_264851289.1">
    <property type="nucleotide sequence ID" value="NZ_BRXR01000001.1"/>
</dbReference>
<name>A0ABQ5N9T8_9CLOT</name>
<dbReference type="Proteomes" id="UP001208567">
    <property type="component" value="Unassembled WGS sequence"/>
</dbReference>
<evidence type="ECO:0000313" key="3">
    <source>
        <dbReference type="Proteomes" id="UP001208567"/>
    </source>
</evidence>
<dbReference type="InterPro" id="IPR000073">
    <property type="entry name" value="AB_hydrolase_1"/>
</dbReference>
<evidence type="ECO:0000313" key="2">
    <source>
        <dbReference type="EMBL" id="GLC31976.1"/>
    </source>
</evidence>
<sequence>MYILIAIILIIILILAIASVFFANLASKPKVWDHDETYTVDRDNGKINEEWYNSLPKEPVTIFSPYGYQLDGILFPVENSKKVIIFCHGITWSKYGSVKYMNMFYKRGFNVLIYDHRNHGRSGGNFTTFGYFEKYDLNTCVDFVLQRFGKDAYIGVHGESMGAGTALQHCAIDNRVSFYIADCPYSDLMQLFKIRLKEEFKLPGFPILYTSSVVSKIKYKFFYKEISPIRDIKDVETPILFIHGQQDTYIPNQMSIDMYNIKKGVKKLYLAPNAGHADSYWQNREEYEKIVETFLKEIGS</sequence>
<dbReference type="PANTHER" id="PTHR43358:SF5">
    <property type="entry name" value="EXPORTED PROTEIN"/>
    <property type="match status" value="1"/>
</dbReference>
<accession>A0ABQ5N9T8</accession>
<proteinExistence type="predicted"/>
<protein>
    <submittedName>
        <fullName evidence="2">Exported protein</fullName>
    </submittedName>
</protein>
<dbReference type="EMBL" id="BRXR01000001">
    <property type="protein sequence ID" value="GLC31976.1"/>
    <property type="molecule type" value="Genomic_DNA"/>
</dbReference>
<evidence type="ECO:0000259" key="1">
    <source>
        <dbReference type="Pfam" id="PF00561"/>
    </source>
</evidence>
<dbReference type="PANTHER" id="PTHR43358">
    <property type="entry name" value="ALPHA/BETA-HYDROLASE"/>
    <property type="match status" value="1"/>
</dbReference>
<dbReference type="SUPFAM" id="SSF53474">
    <property type="entry name" value="alpha/beta-Hydrolases"/>
    <property type="match status" value="1"/>
</dbReference>
<reference evidence="2 3" key="1">
    <citation type="journal article" date="2024" name="Int. J. Syst. Evol. Microbiol.">
        <title>Clostridium omnivorum sp. nov., isolated from anoxic soil under the treatment of reductive soil disinfestation.</title>
        <authorList>
            <person name="Ueki A."/>
            <person name="Tonouchi A."/>
            <person name="Kaku N."/>
            <person name="Honma S."/>
            <person name="Ueki K."/>
        </authorList>
    </citation>
    <scope>NUCLEOTIDE SEQUENCE [LARGE SCALE GENOMIC DNA]</scope>
    <source>
        <strain evidence="2 3">E14</strain>
    </source>
</reference>
<dbReference type="Pfam" id="PF00561">
    <property type="entry name" value="Abhydrolase_1"/>
    <property type="match status" value="1"/>
</dbReference>
<gene>
    <name evidence="2" type="ORF">bsdE14_33860</name>
</gene>
<organism evidence="2 3">
    <name type="scientific">Clostridium omnivorum</name>
    <dbReference type="NCBI Taxonomy" id="1604902"/>
    <lineage>
        <taxon>Bacteria</taxon>
        <taxon>Bacillati</taxon>
        <taxon>Bacillota</taxon>
        <taxon>Clostridia</taxon>
        <taxon>Eubacteriales</taxon>
        <taxon>Clostridiaceae</taxon>
        <taxon>Clostridium</taxon>
    </lineage>
</organism>
<keyword evidence="3" id="KW-1185">Reference proteome</keyword>
<dbReference type="Gene3D" id="3.40.50.1820">
    <property type="entry name" value="alpha/beta hydrolase"/>
    <property type="match status" value="1"/>
</dbReference>
<comment type="caution">
    <text evidence="2">The sequence shown here is derived from an EMBL/GenBank/DDBJ whole genome shotgun (WGS) entry which is preliminary data.</text>
</comment>
<dbReference type="InterPro" id="IPR029058">
    <property type="entry name" value="AB_hydrolase_fold"/>
</dbReference>